<feature type="domain" description="PLD phosphodiesterase" evidence="6">
    <location>
        <begin position="141"/>
        <end position="168"/>
    </location>
</feature>
<feature type="region of interest" description="Disordered" evidence="5">
    <location>
        <begin position="1"/>
        <end position="31"/>
    </location>
</feature>
<organism evidence="7 8">
    <name type="scientific">Pedococcus ginsenosidimutans</name>
    <dbReference type="NCBI Taxonomy" id="490570"/>
    <lineage>
        <taxon>Bacteria</taxon>
        <taxon>Bacillati</taxon>
        <taxon>Actinomycetota</taxon>
        <taxon>Actinomycetes</taxon>
        <taxon>Micrococcales</taxon>
        <taxon>Intrasporangiaceae</taxon>
        <taxon>Pedococcus</taxon>
    </lineage>
</organism>
<dbReference type="EMBL" id="BAABLO010000010">
    <property type="protein sequence ID" value="GAA4723643.1"/>
    <property type="molecule type" value="Genomic_DNA"/>
</dbReference>
<keyword evidence="4" id="KW-0443">Lipid metabolism</keyword>
<dbReference type="Proteomes" id="UP001500556">
    <property type="component" value="Unassembled WGS sequence"/>
</dbReference>
<dbReference type="Pfam" id="PF00614">
    <property type="entry name" value="PLDc"/>
    <property type="match status" value="1"/>
</dbReference>
<dbReference type="CDD" id="cd09105">
    <property type="entry name" value="PLDc_vPLD1_2_like_2"/>
    <property type="match status" value="1"/>
</dbReference>
<dbReference type="PANTHER" id="PTHR18896">
    <property type="entry name" value="PHOSPHOLIPASE D"/>
    <property type="match status" value="1"/>
</dbReference>
<name>A0ABP8YB17_9MICO</name>
<keyword evidence="8" id="KW-1185">Reference proteome</keyword>
<sequence>MKARHRRRLQRTGNSAALEGDTTGPTWVDPSRVRRGNSLEVLIDGAEALPQVQEAILGARRSVHIAGWHCSPDFRLVHGPDSMTLRELLATTAQRVPVRVLMWGGPPLPVFKPTRADARASAAELMRGSAVECALDTREFTMHCHHEKLVVVDDEIAFVGGIDLTALAGDRLDSRAHPRLHTLGWHDAATVLRGPVVADVAAHFNARWGAVTGTVLPAPEPPAPAGDLDLELLRTVPEKVYDFLPQGEFSILAGYLAALRSARSHIYLENQFLWSPEVTDVLVDKLLRPPSEAFRLVLVLPRRPNNGSDTTRGQLARLIAADAGRGHLLATTMVGASRGGPGVYVHAKIGIVDDRWLTIGSANLNEHSLFNDTEVNILALDEALARDTRLRLWEEHTGRPQGDLSGAVADVVDTVWRPICDEQDEVSARGGEPIHRIEHLQALSRRVDLLQGPLRGLLVDG</sequence>
<keyword evidence="3" id="KW-0378">Hydrolase</keyword>
<accession>A0ABP8YB17</accession>
<comment type="caution">
    <text evidence="7">The sequence shown here is derived from an EMBL/GenBank/DDBJ whole genome shotgun (WGS) entry which is preliminary data.</text>
</comment>
<reference evidence="8" key="1">
    <citation type="journal article" date="2019" name="Int. J. Syst. Evol. Microbiol.">
        <title>The Global Catalogue of Microorganisms (GCM) 10K type strain sequencing project: providing services to taxonomists for standard genome sequencing and annotation.</title>
        <authorList>
            <consortium name="The Broad Institute Genomics Platform"/>
            <consortium name="The Broad Institute Genome Sequencing Center for Infectious Disease"/>
            <person name="Wu L."/>
            <person name="Ma J."/>
        </authorList>
    </citation>
    <scope>NUCLEOTIDE SEQUENCE [LARGE SCALE GENOMIC DNA]</scope>
    <source>
        <strain evidence="8">JCM 18961</strain>
    </source>
</reference>
<protein>
    <submittedName>
        <fullName evidence="7">Phospholipase D-like domain-containing protein</fullName>
    </submittedName>
</protein>
<feature type="domain" description="PLD phosphodiesterase" evidence="6">
    <location>
        <begin position="341"/>
        <end position="368"/>
    </location>
</feature>
<evidence type="ECO:0000313" key="7">
    <source>
        <dbReference type="EMBL" id="GAA4723643.1"/>
    </source>
</evidence>
<evidence type="ECO:0000313" key="8">
    <source>
        <dbReference type="Proteomes" id="UP001500556"/>
    </source>
</evidence>
<dbReference type="InterPro" id="IPR025202">
    <property type="entry name" value="PLD-like_dom"/>
</dbReference>
<evidence type="ECO:0000256" key="5">
    <source>
        <dbReference type="SAM" id="MobiDB-lite"/>
    </source>
</evidence>
<evidence type="ECO:0000256" key="1">
    <source>
        <dbReference type="ARBA" id="ARBA00000798"/>
    </source>
</evidence>
<proteinExistence type="predicted"/>
<dbReference type="SUPFAM" id="SSF56024">
    <property type="entry name" value="Phospholipase D/nuclease"/>
    <property type="match status" value="2"/>
</dbReference>
<evidence type="ECO:0000256" key="2">
    <source>
        <dbReference type="ARBA" id="ARBA00022737"/>
    </source>
</evidence>
<evidence type="ECO:0000256" key="4">
    <source>
        <dbReference type="ARBA" id="ARBA00023098"/>
    </source>
</evidence>
<dbReference type="Gene3D" id="3.30.870.10">
    <property type="entry name" value="Endonuclease Chain A"/>
    <property type="match status" value="2"/>
</dbReference>
<dbReference type="PROSITE" id="PS50035">
    <property type="entry name" value="PLD"/>
    <property type="match status" value="2"/>
</dbReference>
<evidence type="ECO:0000259" key="6">
    <source>
        <dbReference type="PROSITE" id="PS50035"/>
    </source>
</evidence>
<dbReference type="InterPro" id="IPR015679">
    <property type="entry name" value="PLipase_D_fam"/>
</dbReference>
<gene>
    <name evidence="7" type="ORF">GCM10025782_22060</name>
</gene>
<dbReference type="SMART" id="SM00155">
    <property type="entry name" value="PLDc"/>
    <property type="match status" value="2"/>
</dbReference>
<dbReference type="PANTHER" id="PTHR18896:SF76">
    <property type="entry name" value="PHOSPHOLIPASE"/>
    <property type="match status" value="1"/>
</dbReference>
<feature type="compositionally biased region" description="Basic residues" evidence="5">
    <location>
        <begin position="1"/>
        <end position="10"/>
    </location>
</feature>
<dbReference type="Pfam" id="PF13091">
    <property type="entry name" value="PLDc_2"/>
    <property type="match status" value="1"/>
</dbReference>
<keyword evidence="2" id="KW-0677">Repeat</keyword>
<comment type="catalytic activity">
    <reaction evidence="1">
        <text>a 1,2-diacyl-sn-glycero-3-phosphocholine + H2O = a 1,2-diacyl-sn-glycero-3-phosphate + choline + H(+)</text>
        <dbReference type="Rhea" id="RHEA:14445"/>
        <dbReference type="ChEBI" id="CHEBI:15354"/>
        <dbReference type="ChEBI" id="CHEBI:15377"/>
        <dbReference type="ChEBI" id="CHEBI:15378"/>
        <dbReference type="ChEBI" id="CHEBI:57643"/>
        <dbReference type="ChEBI" id="CHEBI:58608"/>
        <dbReference type="EC" id="3.1.4.4"/>
    </reaction>
</comment>
<dbReference type="CDD" id="cd09104">
    <property type="entry name" value="PLDc_vPLD1_2_like_1"/>
    <property type="match status" value="1"/>
</dbReference>
<evidence type="ECO:0000256" key="3">
    <source>
        <dbReference type="ARBA" id="ARBA00022801"/>
    </source>
</evidence>
<dbReference type="InterPro" id="IPR001736">
    <property type="entry name" value="PLipase_D/transphosphatidylase"/>
</dbReference>